<dbReference type="Proteomes" id="UP000295382">
    <property type="component" value="Unassembled WGS sequence"/>
</dbReference>
<evidence type="ECO:0000313" key="2">
    <source>
        <dbReference type="Proteomes" id="UP000295382"/>
    </source>
</evidence>
<proteinExistence type="predicted"/>
<evidence type="ECO:0000313" key="1">
    <source>
        <dbReference type="EMBL" id="TCS39494.1"/>
    </source>
</evidence>
<accession>A0A4R3I2N2</accession>
<keyword evidence="2" id="KW-1185">Reference proteome</keyword>
<reference evidence="1 2" key="1">
    <citation type="submission" date="2019-03" db="EMBL/GenBank/DDBJ databases">
        <title>Genomic Encyclopedia of Type Strains, Phase IV (KMG-IV): sequencing the most valuable type-strain genomes for metagenomic binning, comparative biology and taxonomic classification.</title>
        <authorList>
            <person name="Goeker M."/>
        </authorList>
    </citation>
    <scope>NUCLEOTIDE SEQUENCE [LARGE SCALE GENOMIC DNA]</scope>
    <source>
        <strain evidence="1 2">DSM 7445</strain>
    </source>
</reference>
<dbReference type="InterPro" id="IPR032556">
    <property type="entry name" value="DUF4936"/>
</dbReference>
<dbReference type="OrthoDB" id="8527613at2"/>
<name>A0A4R3I2N2_PAULE</name>
<dbReference type="AlphaFoldDB" id="A0A4R3I2N2"/>
<dbReference type="EMBL" id="SLZQ01000001">
    <property type="protein sequence ID" value="TCS39494.1"/>
    <property type="molecule type" value="Genomic_DNA"/>
</dbReference>
<gene>
    <name evidence="1" type="ORF">EDC30_101450</name>
</gene>
<organism evidence="1 2">
    <name type="scientific">Paucimonas lemoignei</name>
    <name type="common">Pseudomonas lemoignei</name>
    <dbReference type="NCBI Taxonomy" id="29443"/>
    <lineage>
        <taxon>Bacteria</taxon>
        <taxon>Pseudomonadati</taxon>
        <taxon>Pseudomonadota</taxon>
        <taxon>Betaproteobacteria</taxon>
        <taxon>Burkholderiales</taxon>
        <taxon>Burkholderiaceae</taxon>
        <taxon>Paucimonas</taxon>
    </lineage>
</organism>
<comment type="caution">
    <text evidence="1">The sequence shown here is derived from an EMBL/GenBank/DDBJ whole genome shotgun (WGS) entry which is preliminary data.</text>
</comment>
<dbReference type="Pfam" id="PF16290">
    <property type="entry name" value="DUF4936"/>
    <property type="match status" value="1"/>
</dbReference>
<protein>
    <submittedName>
        <fullName evidence="1">Uncharacterized protein DUF4936</fullName>
    </submittedName>
</protein>
<sequence length="95" mass="10902">MDLYVYYRVDCAHAELLCQRVMGLQAELSRRCGVSAALKRRPEAKDGRHTWMETYLNIPDGFDAILTQTVSQSRVAELIDGERHTEYFMDITTCA</sequence>
<dbReference type="RefSeq" id="WP_132256851.1">
    <property type="nucleotide sequence ID" value="NZ_SLZQ01000001.1"/>
</dbReference>